<proteinExistence type="predicted"/>
<dbReference type="AlphaFoldDB" id="A0AAW0ARF5"/>
<dbReference type="EMBL" id="JAWWNJ010000055">
    <property type="protein sequence ID" value="KAK7015060.1"/>
    <property type="molecule type" value="Genomic_DNA"/>
</dbReference>
<evidence type="ECO:0000313" key="2">
    <source>
        <dbReference type="Proteomes" id="UP001362999"/>
    </source>
</evidence>
<comment type="caution">
    <text evidence="1">The sequence shown here is derived from an EMBL/GenBank/DDBJ whole genome shotgun (WGS) entry which is preliminary data.</text>
</comment>
<sequence length="166" mass="18488">MESGYSVSPMADLFKEYHVQLDDEVSLYHRVVAFAHKKILEKSDVLDRGTYVDPSTDTRQASRFGLETGLLMRVTTTVTDLQNILARAAALVVGRSSVFQVDPHRSLYAILRSATTLGELQAAWAAVSERIGLGHQNLQKYQAEYRARTEEDLIATPASTAPELYQ</sequence>
<organism evidence="1 2">
    <name type="scientific">Favolaschia claudopus</name>
    <dbReference type="NCBI Taxonomy" id="2862362"/>
    <lineage>
        <taxon>Eukaryota</taxon>
        <taxon>Fungi</taxon>
        <taxon>Dikarya</taxon>
        <taxon>Basidiomycota</taxon>
        <taxon>Agaricomycotina</taxon>
        <taxon>Agaricomycetes</taxon>
        <taxon>Agaricomycetidae</taxon>
        <taxon>Agaricales</taxon>
        <taxon>Marasmiineae</taxon>
        <taxon>Mycenaceae</taxon>
        <taxon>Favolaschia</taxon>
    </lineage>
</organism>
<keyword evidence="2" id="KW-1185">Reference proteome</keyword>
<gene>
    <name evidence="1" type="ORF">R3P38DRAFT_2543895</name>
</gene>
<accession>A0AAW0ARF5</accession>
<feature type="non-terminal residue" evidence="1">
    <location>
        <position position="166"/>
    </location>
</feature>
<reference evidence="1 2" key="1">
    <citation type="journal article" date="2024" name="J Genomics">
        <title>Draft genome sequencing and assembly of Favolaschia claudopus CIRM-BRFM 2984 isolated from oak limbs.</title>
        <authorList>
            <person name="Navarro D."/>
            <person name="Drula E."/>
            <person name="Chaduli D."/>
            <person name="Cazenave R."/>
            <person name="Ahrendt S."/>
            <person name="Wang J."/>
            <person name="Lipzen A."/>
            <person name="Daum C."/>
            <person name="Barry K."/>
            <person name="Grigoriev I.V."/>
            <person name="Favel A."/>
            <person name="Rosso M.N."/>
            <person name="Martin F."/>
        </authorList>
    </citation>
    <scope>NUCLEOTIDE SEQUENCE [LARGE SCALE GENOMIC DNA]</scope>
    <source>
        <strain evidence="1 2">CIRM-BRFM 2984</strain>
    </source>
</reference>
<evidence type="ECO:0000313" key="1">
    <source>
        <dbReference type="EMBL" id="KAK7015060.1"/>
    </source>
</evidence>
<name>A0AAW0ARF5_9AGAR</name>
<protein>
    <submittedName>
        <fullName evidence="1">Uncharacterized protein</fullName>
    </submittedName>
</protein>
<dbReference type="Proteomes" id="UP001362999">
    <property type="component" value="Unassembled WGS sequence"/>
</dbReference>